<feature type="transmembrane region" description="Helical" evidence="7">
    <location>
        <begin position="307"/>
        <end position="330"/>
    </location>
</feature>
<feature type="transmembrane region" description="Helical" evidence="7">
    <location>
        <begin position="275"/>
        <end position="301"/>
    </location>
</feature>
<gene>
    <name evidence="9" type="ORF">ACFP7A_11610</name>
</gene>
<dbReference type="SUPFAM" id="SSF82866">
    <property type="entry name" value="Multidrug efflux transporter AcrB transmembrane domain"/>
    <property type="match status" value="2"/>
</dbReference>
<dbReference type="Gene3D" id="1.20.1640.10">
    <property type="entry name" value="Multidrug efflux transporter AcrB transmembrane domain"/>
    <property type="match status" value="2"/>
</dbReference>
<evidence type="ECO:0000256" key="3">
    <source>
        <dbReference type="ARBA" id="ARBA00022475"/>
    </source>
</evidence>
<comment type="subcellular location">
    <subcellularLocation>
        <location evidence="1">Cell membrane</location>
        <topology evidence="1">Multi-pass membrane protein</topology>
    </subcellularLocation>
</comment>
<evidence type="ECO:0000256" key="4">
    <source>
        <dbReference type="ARBA" id="ARBA00022692"/>
    </source>
</evidence>
<comment type="caution">
    <text evidence="9">The sequence shown here is derived from an EMBL/GenBank/DDBJ whole genome shotgun (WGS) entry which is preliminary data.</text>
</comment>
<comment type="similarity">
    <text evidence="2">Belongs to the resistance-nodulation-cell division (RND) (TC 2.A.6) family. MmpL subfamily.</text>
</comment>
<feature type="transmembrane region" description="Helical" evidence="7">
    <location>
        <begin position="6"/>
        <end position="26"/>
    </location>
</feature>
<reference evidence="10" key="1">
    <citation type="journal article" date="2019" name="Int. J. Syst. Evol. Microbiol.">
        <title>The Global Catalogue of Microorganisms (GCM) 10K type strain sequencing project: providing services to taxonomists for standard genome sequencing and annotation.</title>
        <authorList>
            <consortium name="The Broad Institute Genomics Platform"/>
            <consortium name="The Broad Institute Genome Sequencing Center for Infectious Disease"/>
            <person name="Wu L."/>
            <person name="Ma J."/>
        </authorList>
    </citation>
    <scope>NUCLEOTIDE SEQUENCE [LARGE SCALE GENOMIC DNA]</scope>
    <source>
        <strain evidence="10">CCUG 42001</strain>
    </source>
</reference>
<protein>
    <submittedName>
        <fullName evidence="9">MMPL family transporter</fullName>
    </submittedName>
</protein>
<evidence type="ECO:0000256" key="2">
    <source>
        <dbReference type="ARBA" id="ARBA00010157"/>
    </source>
</evidence>
<keyword evidence="4 7" id="KW-0812">Transmembrane</keyword>
<evidence type="ECO:0000313" key="10">
    <source>
        <dbReference type="Proteomes" id="UP001596267"/>
    </source>
</evidence>
<dbReference type="Gene3D" id="1.10.287.950">
    <property type="entry name" value="Methyl-accepting chemotaxis protein"/>
    <property type="match status" value="2"/>
</dbReference>
<dbReference type="PANTHER" id="PTHR33406">
    <property type="entry name" value="MEMBRANE PROTEIN MJ1562-RELATED"/>
    <property type="match status" value="1"/>
</dbReference>
<sequence length="1075" mass="118067">MKKMISLRWLLLGVWVIGLVVLMLTAPNMNQLVRDKGGYAMPKDYSTSKAGILEKKFSSNQDTTPYIAVFHSNQELSPDNLNTIKQTLNKVKKDKKQLKIEQVIDSFEHKDLKNQLISKNNKTLMAIFQVKNINEASVHQLRSKMDAEIKTQGIKTYLTGQQLINDDMNTSAENGLKKTEGITIVFILVVLFLVFRSFIAPFIPLFTVGMSYMVAQTVVAFLVKFSNFPVSNFTQIFMVAVLFGIGTDYCILLLSRFKEELARGKDKSEATLATFKTAGITVLHSGIPVFIAFLSLAFVQFNLYRSAIAVGVGVIFLLLALFTLLPLFMVTLGKQLFWPMNGKIKEPKSNLWAGAGKLAFTRPIIALLIVALVTIPPILTFKGQLSFNSPEELPDHYAAKAGFDVVSRDFGAGNISPATIYLQNDDPMRTTDYIALIERISIALKKDPNVDKVMSVSRPLGNRLEDIYVTKQADTLHQGLSNATSGLATLQSSLQNTSKKIDASAPQLSHAQTGLDKLQSGTVETKNGVQKMQDVLSQISDGIKSGSAGTEKIRKNVQDAQTQLNKLYSGQEQIQNGYQKVADNLQKISAQLDRFSSTSSVKQPAIDTSELKQTLDQIQTSLNAYVQNHPEAMNDPNFAQLAAGLHQLPSVMDDLQTNIQAEITKQTDSAKSQMNELNKGIQQLADAMNQLNKQSTKVTQGMSSFNSGLSQLGSGLGALENGLNKASNGQDQVITSTPQIADALTKIASGQNKLKSGFSDVQDQMNTLSGGLAKGAQGTEKIRGGINSANDFIGHWTKLSYDQSGIYVPAQIFTNSDFTSALDQYMSKDGKITTIQVTMKDDPYSNKGISNFQSLKKEIPSILKGTKLENAHIGISGIASMNSDLKQLSGSDYNKAVTFVIIGVFIALVIVLRSLSMPIYLMASLLLTYFSSMGVAELIFTKLFHYTGLTWTTQFFGFIVLVALGIDYSIFVMTRFNEYARIAIRERMILTLWHMGSVIFSAVLILSGTFAAMIPSGMLSLVEISTVVIIGLVLYAVVMIPLFVPVMVKIFGRGNWWPFMRETAAPGKSVHHETM</sequence>
<evidence type="ECO:0000259" key="8">
    <source>
        <dbReference type="Pfam" id="PF03176"/>
    </source>
</evidence>
<feature type="domain" description="Membrane transport protein MMPL" evidence="8">
    <location>
        <begin position="792"/>
        <end position="1060"/>
    </location>
</feature>
<keyword evidence="6 7" id="KW-0472">Membrane</keyword>
<dbReference type="InterPro" id="IPR004869">
    <property type="entry name" value="MMPL_dom"/>
</dbReference>
<keyword evidence="10" id="KW-1185">Reference proteome</keyword>
<feature type="transmembrane region" description="Helical" evidence="7">
    <location>
        <begin position="184"/>
        <end position="213"/>
    </location>
</feature>
<dbReference type="PANTHER" id="PTHR33406:SF6">
    <property type="entry name" value="MEMBRANE PROTEIN YDGH-RELATED"/>
    <property type="match status" value="1"/>
</dbReference>
<feature type="transmembrane region" description="Helical" evidence="7">
    <location>
        <begin position="1026"/>
        <end position="1051"/>
    </location>
</feature>
<evidence type="ECO:0000256" key="7">
    <source>
        <dbReference type="SAM" id="Phobius"/>
    </source>
</evidence>
<organism evidence="9 10">
    <name type="scientific">Sporolactobacillus kofuensis</name>
    <dbReference type="NCBI Taxonomy" id="269672"/>
    <lineage>
        <taxon>Bacteria</taxon>
        <taxon>Bacillati</taxon>
        <taxon>Bacillota</taxon>
        <taxon>Bacilli</taxon>
        <taxon>Bacillales</taxon>
        <taxon>Sporolactobacillaceae</taxon>
        <taxon>Sporolactobacillus</taxon>
    </lineage>
</organism>
<proteinExistence type="inferred from homology"/>
<evidence type="ECO:0000256" key="6">
    <source>
        <dbReference type="ARBA" id="ARBA00023136"/>
    </source>
</evidence>
<feature type="transmembrane region" description="Helical" evidence="7">
    <location>
        <begin position="893"/>
        <end position="912"/>
    </location>
</feature>
<dbReference type="EMBL" id="JBHSTQ010000012">
    <property type="protein sequence ID" value="MFC6387252.1"/>
    <property type="molecule type" value="Genomic_DNA"/>
</dbReference>
<keyword evidence="3" id="KW-1003">Cell membrane</keyword>
<feature type="domain" description="Membrane transport protein MMPL" evidence="8">
    <location>
        <begin position="43"/>
        <end position="364"/>
    </location>
</feature>
<feature type="transmembrane region" description="Helical" evidence="7">
    <location>
        <begin position="919"/>
        <end position="939"/>
    </location>
</feature>
<evidence type="ECO:0000256" key="1">
    <source>
        <dbReference type="ARBA" id="ARBA00004651"/>
    </source>
</evidence>
<accession>A0ABW1WI05</accession>
<dbReference type="RefSeq" id="WP_253076854.1">
    <property type="nucleotide sequence ID" value="NZ_JAMXWN010000012.1"/>
</dbReference>
<feature type="transmembrane region" description="Helical" evidence="7">
    <location>
        <begin position="992"/>
        <end position="1014"/>
    </location>
</feature>
<feature type="transmembrane region" description="Helical" evidence="7">
    <location>
        <begin position="951"/>
        <end position="971"/>
    </location>
</feature>
<dbReference type="Pfam" id="PF03176">
    <property type="entry name" value="MMPL"/>
    <property type="match status" value="2"/>
</dbReference>
<evidence type="ECO:0000313" key="9">
    <source>
        <dbReference type="EMBL" id="MFC6387252.1"/>
    </source>
</evidence>
<feature type="transmembrane region" description="Helical" evidence="7">
    <location>
        <begin position="233"/>
        <end position="254"/>
    </location>
</feature>
<feature type="transmembrane region" description="Helical" evidence="7">
    <location>
        <begin position="351"/>
        <end position="379"/>
    </location>
</feature>
<dbReference type="InterPro" id="IPR050545">
    <property type="entry name" value="Mycobact_MmpL"/>
</dbReference>
<dbReference type="Proteomes" id="UP001596267">
    <property type="component" value="Unassembled WGS sequence"/>
</dbReference>
<evidence type="ECO:0000256" key="5">
    <source>
        <dbReference type="ARBA" id="ARBA00022989"/>
    </source>
</evidence>
<name>A0ABW1WI05_9BACL</name>
<keyword evidence="5 7" id="KW-1133">Transmembrane helix</keyword>